<keyword evidence="3" id="KW-1185">Reference proteome</keyword>
<feature type="transmembrane region" description="Helical" evidence="1">
    <location>
        <begin position="20"/>
        <end position="40"/>
    </location>
</feature>
<evidence type="ECO:0000256" key="1">
    <source>
        <dbReference type="SAM" id="Phobius"/>
    </source>
</evidence>
<feature type="transmembrane region" description="Helical" evidence="1">
    <location>
        <begin position="60"/>
        <end position="78"/>
    </location>
</feature>
<dbReference type="InParanoid" id="A0A2V0P5J1"/>
<dbReference type="EMBL" id="BDRX01000060">
    <property type="protein sequence ID" value="GBF95141.1"/>
    <property type="molecule type" value="Genomic_DNA"/>
</dbReference>
<name>A0A2V0P5J1_9CHLO</name>
<protein>
    <submittedName>
        <fullName evidence="2">Uncharacterized protein</fullName>
    </submittedName>
</protein>
<comment type="caution">
    <text evidence="2">The sequence shown here is derived from an EMBL/GenBank/DDBJ whole genome shotgun (WGS) entry which is preliminary data.</text>
</comment>
<gene>
    <name evidence="2" type="ORF">Rsub_07725</name>
</gene>
<accession>A0A2V0P5J1</accession>
<organism evidence="2 3">
    <name type="scientific">Raphidocelis subcapitata</name>
    <dbReference type="NCBI Taxonomy" id="307507"/>
    <lineage>
        <taxon>Eukaryota</taxon>
        <taxon>Viridiplantae</taxon>
        <taxon>Chlorophyta</taxon>
        <taxon>core chlorophytes</taxon>
        <taxon>Chlorophyceae</taxon>
        <taxon>CS clade</taxon>
        <taxon>Sphaeropleales</taxon>
        <taxon>Selenastraceae</taxon>
        <taxon>Raphidocelis</taxon>
    </lineage>
</organism>
<keyword evidence="1" id="KW-1133">Transmembrane helix</keyword>
<proteinExistence type="predicted"/>
<dbReference type="AlphaFoldDB" id="A0A2V0P5J1"/>
<feature type="transmembrane region" description="Helical" evidence="1">
    <location>
        <begin position="179"/>
        <end position="197"/>
    </location>
</feature>
<feature type="transmembrane region" description="Helical" evidence="1">
    <location>
        <begin position="127"/>
        <end position="146"/>
    </location>
</feature>
<keyword evidence="1" id="KW-0812">Transmembrane</keyword>
<feature type="transmembrane region" description="Helical" evidence="1">
    <location>
        <begin position="209"/>
        <end position="228"/>
    </location>
</feature>
<keyword evidence="1" id="KW-0472">Membrane</keyword>
<reference evidence="2 3" key="1">
    <citation type="journal article" date="2018" name="Sci. Rep.">
        <title>Raphidocelis subcapitata (=Pseudokirchneriella subcapitata) provides an insight into genome evolution and environmental adaptations in the Sphaeropleales.</title>
        <authorList>
            <person name="Suzuki S."/>
            <person name="Yamaguchi H."/>
            <person name="Nakajima N."/>
            <person name="Kawachi M."/>
        </authorList>
    </citation>
    <scope>NUCLEOTIDE SEQUENCE [LARGE SCALE GENOMIC DNA]</scope>
    <source>
        <strain evidence="2 3">NIES-35</strain>
    </source>
</reference>
<dbReference type="OrthoDB" id="10601952at2759"/>
<evidence type="ECO:0000313" key="2">
    <source>
        <dbReference type="EMBL" id="GBF95141.1"/>
    </source>
</evidence>
<feature type="transmembrane region" description="Helical" evidence="1">
    <location>
        <begin position="99"/>
        <end position="121"/>
    </location>
</feature>
<dbReference type="Proteomes" id="UP000247498">
    <property type="component" value="Unassembled WGS sequence"/>
</dbReference>
<sequence>MNSQGYDPSNFLLYDDSSLLALYCQAVAVVGVVAPLYLLMLQGALGGTQAVLTYGLRATGATSSFLMLVHFVCANAVVRLPRLPREKKPMAPVHAQHSLSLLFSTHQMHAAQALAMAWLYPQRLAQQPAPLTALMAASWVALLLLARVRGAVRLTATVKGAARAAAAQPAGAGGALARGCRYFLAGAFFATYAWHALESAARGRLLPHAAVGAVAFAGGWVHAAASWAKRRRLGGEGGGGAGAIERKND</sequence>
<evidence type="ECO:0000313" key="3">
    <source>
        <dbReference type="Proteomes" id="UP000247498"/>
    </source>
</evidence>